<proteinExistence type="predicted"/>
<dbReference type="PROSITE" id="PS51186">
    <property type="entry name" value="GNAT"/>
    <property type="match status" value="1"/>
</dbReference>
<dbReference type="GO" id="GO:0016747">
    <property type="term" value="F:acyltransferase activity, transferring groups other than amino-acyl groups"/>
    <property type="evidence" value="ECO:0007669"/>
    <property type="project" value="InterPro"/>
</dbReference>
<dbReference type="OrthoDB" id="2115692at2759"/>
<dbReference type="InterPro" id="IPR052523">
    <property type="entry name" value="Trichothecene_AcTrans"/>
</dbReference>
<dbReference type="CDD" id="cd04301">
    <property type="entry name" value="NAT_SF"/>
    <property type="match status" value="1"/>
</dbReference>
<evidence type="ECO:0000259" key="1">
    <source>
        <dbReference type="PROSITE" id="PS51186"/>
    </source>
</evidence>
<dbReference type="EMBL" id="KZ821695">
    <property type="protein sequence ID" value="PYH82554.1"/>
    <property type="molecule type" value="Genomic_DNA"/>
</dbReference>
<keyword evidence="3" id="KW-1185">Reference proteome</keyword>
<evidence type="ECO:0000313" key="3">
    <source>
        <dbReference type="Proteomes" id="UP000248340"/>
    </source>
</evidence>
<sequence length="230" mass="25273">MTSLQIHPVTEPDLPALTHIFYAGFTTPTDRQMFPDTPGLRAWWAAANRQDLRQKPGVRFWKVVDPGFCPAAAAPDAHGSVGDAAAAAAAAAAADESVIAYGKWDLDPGHRGARFPEWHVDSDGSLCERFFGGCEVIRKEVMGERGHYYLDMLVTHPQHRRRGAATMLVRWGCELADRTGMPVYIDSTRAGVPVYERLEFVVVREDAEAELFSMVREPRGSSSSSGVQEG</sequence>
<dbReference type="VEuPathDB" id="FungiDB:BO82DRAFT_391645"/>
<dbReference type="STRING" id="1448315.A0A319CBG8"/>
<dbReference type="GeneID" id="37141322"/>
<feature type="domain" description="N-acetyltransferase" evidence="1">
    <location>
        <begin position="4"/>
        <end position="219"/>
    </location>
</feature>
<evidence type="ECO:0000313" key="2">
    <source>
        <dbReference type="EMBL" id="PYH82554.1"/>
    </source>
</evidence>
<dbReference type="AlphaFoldDB" id="A0A319CBG8"/>
<dbReference type="PANTHER" id="PTHR42791">
    <property type="entry name" value="GNAT FAMILY ACETYLTRANSFERASE"/>
    <property type="match status" value="1"/>
</dbReference>
<dbReference type="SUPFAM" id="SSF55729">
    <property type="entry name" value="Acyl-CoA N-acyltransferases (Nat)"/>
    <property type="match status" value="1"/>
</dbReference>
<dbReference type="InterPro" id="IPR016181">
    <property type="entry name" value="Acyl_CoA_acyltransferase"/>
</dbReference>
<organism evidence="2 3">
    <name type="scientific">Aspergillus uvarum CBS 121591</name>
    <dbReference type="NCBI Taxonomy" id="1448315"/>
    <lineage>
        <taxon>Eukaryota</taxon>
        <taxon>Fungi</taxon>
        <taxon>Dikarya</taxon>
        <taxon>Ascomycota</taxon>
        <taxon>Pezizomycotina</taxon>
        <taxon>Eurotiomycetes</taxon>
        <taxon>Eurotiomycetidae</taxon>
        <taxon>Eurotiales</taxon>
        <taxon>Aspergillaceae</taxon>
        <taxon>Aspergillus</taxon>
        <taxon>Aspergillus subgen. Circumdati</taxon>
    </lineage>
</organism>
<dbReference type="InterPro" id="IPR000182">
    <property type="entry name" value="GNAT_dom"/>
</dbReference>
<dbReference type="Gene3D" id="3.40.630.30">
    <property type="match status" value="1"/>
</dbReference>
<dbReference type="Proteomes" id="UP000248340">
    <property type="component" value="Unassembled WGS sequence"/>
</dbReference>
<name>A0A319CBG8_9EURO</name>
<reference evidence="2 3" key="1">
    <citation type="submission" date="2016-12" db="EMBL/GenBank/DDBJ databases">
        <title>The genomes of Aspergillus section Nigri reveals drivers in fungal speciation.</title>
        <authorList>
            <consortium name="DOE Joint Genome Institute"/>
            <person name="Vesth T.C."/>
            <person name="Nybo J."/>
            <person name="Theobald S."/>
            <person name="Brandl J."/>
            <person name="Frisvad J.C."/>
            <person name="Nielsen K.F."/>
            <person name="Lyhne E.K."/>
            <person name="Kogle M.E."/>
            <person name="Kuo A."/>
            <person name="Riley R."/>
            <person name="Clum A."/>
            <person name="Nolan M."/>
            <person name="Lipzen A."/>
            <person name="Salamov A."/>
            <person name="Henrissat B."/>
            <person name="Wiebenga A."/>
            <person name="De Vries R.P."/>
            <person name="Grigoriev I.V."/>
            <person name="Mortensen U.H."/>
            <person name="Andersen M.R."/>
            <person name="Baker S.E."/>
        </authorList>
    </citation>
    <scope>NUCLEOTIDE SEQUENCE [LARGE SCALE GENOMIC DNA]</scope>
    <source>
        <strain evidence="2 3">CBS 121591</strain>
    </source>
</reference>
<protein>
    <recommendedName>
        <fullName evidence="1">N-acetyltransferase domain-containing protein</fullName>
    </recommendedName>
</protein>
<accession>A0A319CBG8</accession>
<dbReference type="RefSeq" id="XP_025492754.1">
    <property type="nucleotide sequence ID" value="XM_025638580.1"/>
</dbReference>
<dbReference type="PANTHER" id="PTHR42791:SF17">
    <property type="entry name" value="ACETYLTRANSFERASE, GNAT FAMILY FAMILY (AFU_ORTHOLOGUE AFUA_8G05690)"/>
    <property type="match status" value="1"/>
</dbReference>
<dbReference type="Pfam" id="PF00583">
    <property type="entry name" value="Acetyltransf_1"/>
    <property type="match status" value="1"/>
</dbReference>
<gene>
    <name evidence="2" type="ORF">BO82DRAFT_391645</name>
</gene>